<evidence type="ECO:0000256" key="3">
    <source>
        <dbReference type="ARBA" id="ARBA00044507"/>
    </source>
</evidence>
<organism evidence="5 6">
    <name type="scientific">Conexibacter arvalis</name>
    <dbReference type="NCBI Taxonomy" id="912552"/>
    <lineage>
        <taxon>Bacteria</taxon>
        <taxon>Bacillati</taxon>
        <taxon>Actinomycetota</taxon>
        <taxon>Thermoleophilia</taxon>
        <taxon>Solirubrobacterales</taxon>
        <taxon>Conexibacteraceae</taxon>
        <taxon>Conexibacter</taxon>
    </lineage>
</organism>
<dbReference type="Proteomes" id="UP000585272">
    <property type="component" value="Unassembled WGS sequence"/>
</dbReference>
<dbReference type="EC" id="2.9.1.1" evidence="5"/>
<dbReference type="PANTHER" id="PTHR32328">
    <property type="entry name" value="L-SERYL-TRNA(SEC) SELENIUM TRANSFERASE"/>
    <property type="match status" value="1"/>
</dbReference>
<evidence type="ECO:0000256" key="2">
    <source>
        <dbReference type="ARBA" id="ARBA00022898"/>
    </source>
</evidence>
<dbReference type="RefSeq" id="WP_183338568.1">
    <property type="nucleotide sequence ID" value="NZ_JACHNU010000001.1"/>
</dbReference>
<sequence>MSELLASLGLEPVVNAVGPATRLGSSTPGPHVLAAMAEAAGAFVRMHELQAAAGAEIAAICGAEAGYVTNGAAGGLMLAAAACIAGDDPALMDRLPDASGARDEIVIHRGQRIAYDHALRAAGARLVEIGFHDLTFPRELDAAIGERTAAVAYLSNSGANAIPLEQVVAIAHRRGVPVILDASLAVPPVANLRRFAALGVDLVAVSGGKWIGGPAASGFLYGRADLIRSVALQHQDQDVRMETWHGAPLVAEGIVPGPPHQGIGRALKVGKEEIAGLLAALRAWVARDHDADRARWTADCETVVAALDGIDGVRAEVLPADGRERGWPVAEIALDERALGRTAYDVVRELAAGTPSIALDEALAWRGLLRVTPTQLQAGEAEVVATSLAASLRQREAAAAIDTEDRKDWTA</sequence>
<dbReference type="InterPro" id="IPR018319">
    <property type="entry name" value="SelA-like"/>
</dbReference>
<dbReference type="PANTHER" id="PTHR32328:SF0">
    <property type="entry name" value="L-SERYL-TRNA(SEC) SELENIUM TRANSFERASE"/>
    <property type="match status" value="1"/>
</dbReference>
<evidence type="ECO:0000256" key="4">
    <source>
        <dbReference type="PIRSR" id="PIRSR618319-50"/>
    </source>
</evidence>
<keyword evidence="6" id="KW-1185">Reference proteome</keyword>
<dbReference type="Gene3D" id="3.40.640.10">
    <property type="entry name" value="Type I PLP-dependent aspartate aminotransferase-like (Major domain)"/>
    <property type="match status" value="1"/>
</dbReference>
<dbReference type="AlphaFoldDB" id="A0A840I9H9"/>
<dbReference type="InterPro" id="IPR015421">
    <property type="entry name" value="PyrdxlP-dep_Trfase_major"/>
</dbReference>
<feature type="modified residue" description="N6-(pyridoxal phosphate)lysine" evidence="4">
    <location>
        <position position="209"/>
    </location>
</feature>
<dbReference type="GO" id="GO:0004125">
    <property type="term" value="F:L-seryl-tRNA(Sec) selenium transferase activity"/>
    <property type="evidence" value="ECO:0007669"/>
    <property type="project" value="UniProtKB-EC"/>
</dbReference>
<comment type="cofactor">
    <cofactor evidence="1 4">
        <name>pyridoxal 5'-phosphate</name>
        <dbReference type="ChEBI" id="CHEBI:597326"/>
    </cofactor>
</comment>
<protein>
    <submittedName>
        <fullName evidence="5">L-seryl-tRNA(Ser) seleniumtransferase</fullName>
        <ecNumber evidence="5">2.9.1.1</ecNumber>
    </submittedName>
</protein>
<comment type="similarity">
    <text evidence="3">Belongs to the SelA family.</text>
</comment>
<evidence type="ECO:0000313" key="6">
    <source>
        <dbReference type="Proteomes" id="UP000585272"/>
    </source>
</evidence>
<dbReference type="SUPFAM" id="SSF53383">
    <property type="entry name" value="PLP-dependent transferases"/>
    <property type="match status" value="1"/>
</dbReference>
<evidence type="ECO:0000256" key="1">
    <source>
        <dbReference type="ARBA" id="ARBA00001933"/>
    </source>
</evidence>
<keyword evidence="5" id="KW-0808">Transferase</keyword>
<dbReference type="Pfam" id="PF03841">
    <property type="entry name" value="SelA"/>
    <property type="match status" value="1"/>
</dbReference>
<accession>A0A840I9H9</accession>
<dbReference type="InterPro" id="IPR015424">
    <property type="entry name" value="PyrdxlP-dep_Trfase"/>
</dbReference>
<comment type="caution">
    <text evidence="5">The sequence shown here is derived from an EMBL/GenBank/DDBJ whole genome shotgun (WGS) entry which is preliminary data.</text>
</comment>
<keyword evidence="2 4" id="KW-0663">Pyridoxal phosphate</keyword>
<gene>
    <name evidence="5" type="ORF">BDZ31_000456</name>
</gene>
<evidence type="ECO:0000313" key="5">
    <source>
        <dbReference type="EMBL" id="MBB4660883.1"/>
    </source>
</evidence>
<reference evidence="5 6" key="1">
    <citation type="submission" date="2020-08" db="EMBL/GenBank/DDBJ databases">
        <title>Genomic Encyclopedia of Archaeal and Bacterial Type Strains, Phase II (KMG-II): from individual species to whole genera.</title>
        <authorList>
            <person name="Goeker M."/>
        </authorList>
    </citation>
    <scope>NUCLEOTIDE SEQUENCE [LARGE SCALE GENOMIC DNA]</scope>
    <source>
        <strain evidence="5 6">DSM 23288</strain>
    </source>
</reference>
<name>A0A840I9H9_9ACTN</name>
<dbReference type="EMBL" id="JACHNU010000001">
    <property type="protein sequence ID" value="MBB4660883.1"/>
    <property type="molecule type" value="Genomic_DNA"/>
</dbReference>
<proteinExistence type="inferred from homology"/>